<feature type="transmembrane region" description="Helical" evidence="1">
    <location>
        <begin position="191"/>
        <end position="213"/>
    </location>
</feature>
<feature type="transmembrane region" description="Helical" evidence="1">
    <location>
        <begin position="96"/>
        <end position="117"/>
    </location>
</feature>
<sequence length="279" mass="31810">MDIHNKSRIDVYLKIKFITPIILGCLYSYILFFENHKNQIIYYLESFDYFLILISTFIGCFILPIISNRIGIKLSIIISFLSLSSVSFFLNTDQFIISHIFSPIITDFLLISSYGLIVNISDKSNIGTYFGLFSKLIPSILFIGYNYQLINLKGSVLFSQGNQFNSLEYMLTISLIITIFGILSDKINRKYLLLAAFIIGITGVFIISNGSSYYIKNNFIKPSNIFSNVSLMLTILICSISGLLFKENSISLLSSIRFFQSYGTFIALFLIIKFITINY</sequence>
<gene>
    <name evidence="2" type="ORF">RB653_005326</name>
</gene>
<accession>A0AAN7UKU5</accession>
<keyword evidence="1" id="KW-1133">Transmembrane helix</keyword>
<keyword evidence="1" id="KW-0472">Membrane</keyword>
<feature type="transmembrane region" description="Helical" evidence="1">
    <location>
        <begin position="40"/>
        <end position="63"/>
    </location>
</feature>
<feature type="transmembrane region" description="Helical" evidence="1">
    <location>
        <begin position="129"/>
        <end position="147"/>
    </location>
</feature>
<evidence type="ECO:0000256" key="1">
    <source>
        <dbReference type="SAM" id="Phobius"/>
    </source>
</evidence>
<feature type="transmembrane region" description="Helical" evidence="1">
    <location>
        <begin position="257"/>
        <end position="277"/>
    </location>
</feature>
<reference evidence="2 3" key="1">
    <citation type="submission" date="2023-11" db="EMBL/GenBank/DDBJ databases">
        <title>Dfirmibasis_genome.</title>
        <authorList>
            <person name="Edelbroek B."/>
            <person name="Kjellin J."/>
            <person name="Jerlstrom-Hultqvist J."/>
            <person name="Soderbom F."/>
        </authorList>
    </citation>
    <scope>NUCLEOTIDE SEQUENCE [LARGE SCALE GENOMIC DNA]</scope>
    <source>
        <strain evidence="2 3">TNS-C-14</strain>
    </source>
</reference>
<organism evidence="2 3">
    <name type="scientific">Dictyostelium firmibasis</name>
    <dbReference type="NCBI Taxonomy" id="79012"/>
    <lineage>
        <taxon>Eukaryota</taxon>
        <taxon>Amoebozoa</taxon>
        <taxon>Evosea</taxon>
        <taxon>Eumycetozoa</taxon>
        <taxon>Dictyostelia</taxon>
        <taxon>Dictyosteliales</taxon>
        <taxon>Dictyosteliaceae</taxon>
        <taxon>Dictyostelium</taxon>
    </lineage>
</organism>
<keyword evidence="1" id="KW-0812">Transmembrane</keyword>
<dbReference type="AlphaFoldDB" id="A0AAN7UKU5"/>
<protein>
    <submittedName>
        <fullName evidence="2">Uncharacterized protein</fullName>
    </submittedName>
</protein>
<name>A0AAN7UKU5_9MYCE</name>
<feature type="transmembrane region" description="Helical" evidence="1">
    <location>
        <begin position="167"/>
        <end position="184"/>
    </location>
</feature>
<feature type="transmembrane region" description="Helical" evidence="1">
    <location>
        <begin position="225"/>
        <end position="245"/>
    </location>
</feature>
<comment type="caution">
    <text evidence="2">The sequence shown here is derived from an EMBL/GenBank/DDBJ whole genome shotgun (WGS) entry which is preliminary data.</text>
</comment>
<dbReference type="Proteomes" id="UP001344447">
    <property type="component" value="Unassembled WGS sequence"/>
</dbReference>
<dbReference type="EMBL" id="JAVFKY010000001">
    <property type="protein sequence ID" value="KAK5583728.1"/>
    <property type="molecule type" value="Genomic_DNA"/>
</dbReference>
<feature type="transmembrane region" description="Helical" evidence="1">
    <location>
        <begin position="12"/>
        <end position="34"/>
    </location>
</feature>
<evidence type="ECO:0000313" key="2">
    <source>
        <dbReference type="EMBL" id="KAK5583728.1"/>
    </source>
</evidence>
<feature type="transmembrane region" description="Helical" evidence="1">
    <location>
        <begin position="70"/>
        <end position="90"/>
    </location>
</feature>
<proteinExistence type="predicted"/>
<keyword evidence="3" id="KW-1185">Reference proteome</keyword>
<evidence type="ECO:0000313" key="3">
    <source>
        <dbReference type="Proteomes" id="UP001344447"/>
    </source>
</evidence>